<dbReference type="PANTHER" id="PTHR30012:SF0">
    <property type="entry name" value="TYPE II SECRETION SYSTEM PROTEIN F-RELATED"/>
    <property type="match status" value="1"/>
</dbReference>
<evidence type="ECO:0000313" key="10">
    <source>
        <dbReference type="Proteomes" id="UP000317648"/>
    </source>
</evidence>
<evidence type="ECO:0000259" key="8">
    <source>
        <dbReference type="Pfam" id="PF00482"/>
    </source>
</evidence>
<dbReference type="InterPro" id="IPR018076">
    <property type="entry name" value="T2SS_GspF_dom"/>
</dbReference>
<gene>
    <name evidence="9" type="primary">gspF_4</name>
    <name evidence="9" type="ORF">Pla8534_50680</name>
</gene>
<evidence type="ECO:0000313" key="9">
    <source>
        <dbReference type="EMBL" id="QDU97223.1"/>
    </source>
</evidence>
<dbReference type="EMBL" id="CP036433">
    <property type="protein sequence ID" value="QDU97223.1"/>
    <property type="molecule type" value="Genomic_DNA"/>
</dbReference>
<keyword evidence="10" id="KW-1185">Reference proteome</keyword>
<keyword evidence="3" id="KW-1003">Cell membrane</keyword>
<dbReference type="Gene3D" id="1.20.81.30">
    <property type="entry name" value="Type II secretion system (T2SS), domain F"/>
    <property type="match status" value="2"/>
</dbReference>
<feature type="transmembrane region" description="Helical" evidence="7">
    <location>
        <begin position="210"/>
        <end position="235"/>
    </location>
</feature>
<evidence type="ECO:0000256" key="1">
    <source>
        <dbReference type="ARBA" id="ARBA00004651"/>
    </source>
</evidence>
<evidence type="ECO:0000256" key="6">
    <source>
        <dbReference type="ARBA" id="ARBA00023136"/>
    </source>
</evidence>
<evidence type="ECO:0000256" key="2">
    <source>
        <dbReference type="ARBA" id="ARBA00005745"/>
    </source>
</evidence>
<proteinExistence type="inferred from homology"/>
<protein>
    <submittedName>
        <fullName evidence="9">Type II secretion system protein F</fullName>
    </submittedName>
</protein>
<dbReference type="KEGG" id="lcre:Pla8534_50680"/>
<sequence length="447" mass="49476">MTRLTVVSLFPQKHRSMRTAPHRPKPVDQGAALRNRAAFHQRRATQDDYSRATCSMPEFFYLALTAEGQRTSGKVQAEDLPAAQRLLAERGWTIDEIQPLPQGASRYTTAETEELASRLTDVAQAGLPLAAGLRAAAEETDSSALRRTFRILAERLEEGVDLPTALRLPEVKAPPFLQILLNQTTSRQPVAVASELIRHYQLVGELRRSLLVAMVYPCFTLLLAILVFAAAQWFVVRRFRDFYAEMELELPASAQLLFFSAEVGPPMVLVLLLIGLVTAVTLRFGLGRARWGMLLEYVPIVGVLRKWASLAEISRQTGALARLQTPLPGALLAVGSSCCDISFRGFCQRLAERVAAGSSLSQAFRSERRAPIAMQPFLRWGEAEDRLPEALEAAGEMLEQRLQVRAELVQRLGPVMVYFTTALLVVGLLLSVLITLSVLASIMLWLS</sequence>
<dbReference type="PANTHER" id="PTHR30012">
    <property type="entry name" value="GENERAL SECRETION PATHWAY PROTEIN"/>
    <property type="match status" value="1"/>
</dbReference>
<organism evidence="9 10">
    <name type="scientific">Lignipirellula cremea</name>
    <dbReference type="NCBI Taxonomy" id="2528010"/>
    <lineage>
        <taxon>Bacteria</taxon>
        <taxon>Pseudomonadati</taxon>
        <taxon>Planctomycetota</taxon>
        <taxon>Planctomycetia</taxon>
        <taxon>Pirellulales</taxon>
        <taxon>Pirellulaceae</taxon>
        <taxon>Lignipirellula</taxon>
    </lineage>
</organism>
<feature type="domain" description="Type II secretion system protein GspF" evidence="8">
    <location>
        <begin position="119"/>
        <end position="231"/>
    </location>
</feature>
<feature type="transmembrane region" description="Helical" evidence="7">
    <location>
        <begin position="267"/>
        <end position="286"/>
    </location>
</feature>
<name>A0A518DZG2_9BACT</name>
<dbReference type="OrthoDB" id="5508718at2"/>
<evidence type="ECO:0000256" key="4">
    <source>
        <dbReference type="ARBA" id="ARBA00022692"/>
    </source>
</evidence>
<evidence type="ECO:0000256" key="3">
    <source>
        <dbReference type="ARBA" id="ARBA00022475"/>
    </source>
</evidence>
<dbReference type="InterPro" id="IPR003004">
    <property type="entry name" value="GspF/PilC"/>
</dbReference>
<dbReference type="GO" id="GO:0005886">
    <property type="term" value="C:plasma membrane"/>
    <property type="evidence" value="ECO:0007669"/>
    <property type="project" value="UniProtKB-SubCell"/>
</dbReference>
<comment type="similarity">
    <text evidence="2">Belongs to the GSP F family.</text>
</comment>
<dbReference type="Pfam" id="PF00482">
    <property type="entry name" value="T2SSF"/>
    <property type="match status" value="2"/>
</dbReference>
<feature type="domain" description="Type II secretion system protein GspF" evidence="8">
    <location>
        <begin position="314"/>
        <end position="434"/>
    </location>
</feature>
<keyword evidence="4 7" id="KW-0812">Transmembrane</keyword>
<keyword evidence="6 7" id="KW-0472">Membrane</keyword>
<reference evidence="9 10" key="1">
    <citation type="submission" date="2019-02" db="EMBL/GenBank/DDBJ databases">
        <title>Deep-cultivation of Planctomycetes and their phenomic and genomic characterization uncovers novel biology.</title>
        <authorList>
            <person name="Wiegand S."/>
            <person name="Jogler M."/>
            <person name="Boedeker C."/>
            <person name="Pinto D."/>
            <person name="Vollmers J."/>
            <person name="Rivas-Marin E."/>
            <person name="Kohn T."/>
            <person name="Peeters S.H."/>
            <person name="Heuer A."/>
            <person name="Rast P."/>
            <person name="Oberbeckmann S."/>
            <person name="Bunk B."/>
            <person name="Jeske O."/>
            <person name="Meyerdierks A."/>
            <person name="Storesund J.E."/>
            <person name="Kallscheuer N."/>
            <person name="Luecker S."/>
            <person name="Lage O.M."/>
            <person name="Pohl T."/>
            <person name="Merkel B.J."/>
            <person name="Hornburger P."/>
            <person name="Mueller R.-W."/>
            <person name="Bruemmer F."/>
            <person name="Labrenz M."/>
            <person name="Spormann A.M."/>
            <person name="Op den Camp H."/>
            <person name="Overmann J."/>
            <person name="Amann R."/>
            <person name="Jetten M.S.M."/>
            <person name="Mascher T."/>
            <person name="Medema M.H."/>
            <person name="Devos D.P."/>
            <person name="Kaster A.-K."/>
            <person name="Ovreas L."/>
            <person name="Rohde M."/>
            <person name="Galperin M.Y."/>
            <person name="Jogler C."/>
        </authorList>
    </citation>
    <scope>NUCLEOTIDE SEQUENCE [LARGE SCALE GENOMIC DNA]</scope>
    <source>
        <strain evidence="9 10">Pla85_3_4</strain>
    </source>
</reference>
<dbReference type="AlphaFoldDB" id="A0A518DZG2"/>
<dbReference type="InterPro" id="IPR042094">
    <property type="entry name" value="T2SS_GspF_sf"/>
</dbReference>
<accession>A0A518DZG2</accession>
<evidence type="ECO:0000256" key="5">
    <source>
        <dbReference type="ARBA" id="ARBA00022989"/>
    </source>
</evidence>
<evidence type="ECO:0000256" key="7">
    <source>
        <dbReference type="SAM" id="Phobius"/>
    </source>
</evidence>
<dbReference type="Proteomes" id="UP000317648">
    <property type="component" value="Chromosome"/>
</dbReference>
<comment type="subcellular location">
    <subcellularLocation>
        <location evidence="1">Cell membrane</location>
        <topology evidence="1">Multi-pass membrane protein</topology>
    </subcellularLocation>
</comment>
<keyword evidence="5 7" id="KW-1133">Transmembrane helix</keyword>
<feature type="transmembrane region" description="Helical" evidence="7">
    <location>
        <begin position="415"/>
        <end position="446"/>
    </location>
</feature>